<dbReference type="EMBL" id="JAUJWV010000001">
    <property type="protein sequence ID" value="MDN7242344.1"/>
    <property type="molecule type" value="Genomic_DNA"/>
</dbReference>
<gene>
    <name evidence="4" type="ORF">QWY14_11070</name>
</gene>
<evidence type="ECO:0000313" key="5">
    <source>
        <dbReference type="Proteomes" id="UP001172055"/>
    </source>
</evidence>
<evidence type="ECO:0000256" key="1">
    <source>
        <dbReference type="ARBA" id="ARBA00001946"/>
    </source>
</evidence>
<organism evidence="4 5">
    <name type="scientific">Planococcus shixiaomingii</name>
    <dbReference type="NCBI Taxonomy" id="3058393"/>
    <lineage>
        <taxon>Bacteria</taxon>
        <taxon>Bacillati</taxon>
        <taxon>Bacillota</taxon>
        <taxon>Bacilli</taxon>
        <taxon>Bacillales</taxon>
        <taxon>Caryophanaceae</taxon>
        <taxon>Planococcus</taxon>
    </lineage>
</organism>
<dbReference type="PANTHER" id="PTHR43046:SF2">
    <property type="entry name" value="8-OXO-DGTP DIPHOSPHATASE-RELATED"/>
    <property type="match status" value="1"/>
</dbReference>
<dbReference type="InterPro" id="IPR020084">
    <property type="entry name" value="NUDIX_hydrolase_CS"/>
</dbReference>
<dbReference type="PROSITE" id="PS51462">
    <property type="entry name" value="NUDIX"/>
    <property type="match status" value="1"/>
</dbReference>
<dbReference type="Proteomes" id="UP001172055">
    <property type="component" value="Unassembled WGS sequence"/>
</dbReference>
<dbReference type="RefSeq" id="WP_301723855.1">
    <property type="nucleotide sequence ID" value="NZ_JAUJWV010000001.1"/>
</dbReference>
<dbReference type="Gene3D" id="3.90.79.10">
    <property type="entry name" value="Nucleoside Triphosphate Pyrophosphohydrolase"/>
    <property type="match status" value="1"/>
</dbReference>
<name>A0ABT8N3P4_9BACL</name>
<keyword evidence="5" id="KW-1185">Reference proteome</keyword>
<feature type="domain" description="Nudix hydrolase" evidence="3">
    <location>
        <begin position="16"/>
        <end position="144"/>
    </location>
</feature>
<dbReference type="InterPro" id="IPR000086">
    <property type="entry name" value="NUDIX_hydrolase_dom"/>
</dbReference>
<comment type="caution">
    <text evidence="4">The sequence shown here is derived from an EMBL/GenBank/DDBJ whole genome shotgun (WGS) entry which is preliminary data.</text>
</comment>
<reference evidence="4 5" key="1">
    <citation type="submission" date="2023-06" db="EMBL/GenBank/DDBJ databases">
        <title>Novel species in genus Planococcus.</title>
        <authorList>
            <person name="Ning S."/>
        </authorList>
    </citation>
    <scope>NUCLEOTIDE SEQUENCE [LARGE SCALE GENOMIC DNA]</scope>
    <source>
        <strain evidence="4 5">N028</strain>
    </source>
</reference>
<comment type="cofactor">
    <cofactor evidence="1">
        <name>Mg(2+)</name>
        <dbReference type="ChEBI" id="CHEBI:18420"/>
    </cofactor>
</comment>
<evidence type="ECO:0000259" key="3">
    <source>
        <dbReference type="PROSITE" id="PS51462"/>
    </source>
</evidence>
<accession>A0ABT8N3P4</accession>
<protein>
    <submittedName>
        <fullName evidence="4">NUDIX domain-containing protein</fullName>
    </submittedName>
</protein>
<sequence length="146" mass="16788">MDKIIFGEKKESVDYQLRKAVYAVIFNAAKDKVATVKTANGRYFLPGGGIEEQELPEACLERELLEETGHAIAIGSFIGTAMRFFYSTQNVPTLNDGYFYLARLGEKIQDPTEEDHFLTWVPVEQLQELLFHEHHYWAVMEGLKRE</sequence>
<evidence type="ECO:0000256" key="2">
    <source>
        <dbReference type="ARBA" id="ARBA00022801"/>
    </source>
</evidence>
<keyword evidence="2" id="KW-0378">Hydrolase</keyword>
<dbReference type="SUPFAM" id="SSF55811">
    <property type="entry name" value="Nudix"/>
    <property type="match status" value="1"/>
</dbReference>
<dbReference type="PANTHER" id="PTHR43046">
    <property type="entry name" value="GDP-MANNOSE MANNOSYL HYDROLASE"/>
    <property type="match status" value="1"/>
</dbReference>
<dbReference type="PROSITE" id="PS00893">
    <property type="entry name" value="NUDIX_BOX"/>
    <property type="match status" value="1"/>
</dbReference>
<evidence type="ECO:0000313" key="4">
    <source>
        <dbReference type="EMBL" id="MDN7242344.1"/>
    </source>
</evidence>
<dbReference type="Pfam" id="PF00293">
    <property type="entry name" value="NUDIX"/>
    <property type="match status" value="1"/>
</dbReference>
<dbReference type="InterPro" id="IPR015797">
    <property type="entry name" value="NUDIX_hydrolase-like_dom_sf"/>
</dbReference>
<proteinExistence type="predicted"/>
<dbReference type="CDD" id="cd04684">
    <property type="entry name" value="NUDIX_Hydrolase"/>
    <property type="match status" value="1"/>
</dbReference>